<evidence type="ECO:0000313" key="3">
    <source>
        <dbReference type="Proteomes" id="UP000248079"/>
    </source>
</evidence>
<dbReference type="RefSeq" id="WP_110362271.1">
    <property type="nucleotide sequence ID" value="NZ_QFLI01000009.1"/>
</dbReference>
<evidence type="ECO:0000256" key="1">
    <source>
        <dbReference type="SAM" id="SignalP"/>
    </source>
</evidence>
<dbReference type="EMBL" id="QFLI01000009">
    <property type="protein sequence ID" value="PXX97887.1"/>
    <property type="molecule type" value="Genomic_DNA"/>
</dbReference>
<name>A0A2V4A7J2_9BACT</name>
<keyword evidence="1" id="KW-0732">Signal</keyword>
<feature type="signal peptide" evidence="1">
    <location>
        <begin position="1"/>
        <end position="21"/>
    </location>
</feature>
<sequence>MVRSFLNIVMIVLAMATSLQAQIQINSKVIDKESGKAIPFANISIANTTKGTISNQEGDFQLYIPMTGLNTRVLVSSLGYQSVSIHPKKVGKNIQLTPITYDLTEIKVTASKLLNDPKKILKECMKAAPGFKPDQPYINKGFLRQTHMLNNQYVKLIEAALITHSNPEDQNFKIHIKEKRNTYDKRSYHVKELQLFKYWDHMRYKKAKQKAKNTNLNEEEIANLIREQDEETNSLDKLIQINMAYQAKLPKISYSYCFDLNSISKYKPIQLKLDTILEQNDEFVYKIKILPTAKALKRDYFIHLGYLYISTKDYALYEIECAMLPNPNEKDSIAKRIIPSFANNFTIRYNRIKNKLYPSYYKYYDLDGTYSLKSLDKQPRIKRELLFTEIITQKDQISQMLPTQWNDKLYEDSEYHPEFWENYTILLETKDEAKLRKDLESEVSLKEQYQHATDSIRINQIN</sequence>
<protein>
    <recommendedName>
        <fullName evidence="4">Carboxypeptidase-like regulatory domain-containing protein</fullName>
    </recommendedName>
</protein>
<dbReference type="OrthoDB" id="1164701at2"/>
<keyword evidence="3" id="KW-1185">Reference proteome</keyword>
<dbReference type="Pfam" id="PF13715">
    <property type="entry name" value="CarbopepD_reg_2"/>
    <property type="match status" value="1"/>
</dbReference>
<evidence type="ECO:0000313" key="2">
    <source>
        <dbReference type="EMBL" id="PXX97887.1"/>
    </source>
</evidence>
<reference evidence="2 3" key="1">
    <citation type="submission" date="2018-05" db="EMBL/GenBank/DDBJ databases">
        <title>Marinifilum breve JC075T sp. nov., a marine bacterium isolated from Yongle Blue Hole in the South China Sea.</title>
        <authorList>
            <person name="Fu T."/>
        </authorList>
    </citation>
    <scope>NUCLEOTIDE SEQUENCE [LARGE SCALE GENOMIC DNA]</scope>
    <source>
        <strain evidence="2 3">JC075</strain>
    </source>
</reference>
<organism evidence="2 3">
    <name type="scientific">Marinifilum breve</name>
    <dbReference type="NCBI Taxonomy" id="2184082"/>
    <lineage>
        <taxon>Bacteria</taxon>
        <taxon>Pseudomonadati</taxon>
        <taxon>Bacteroidota</taxon>
        <taxon>Bacteroidia</taxon>
        <taxon>Marinilabiliales</taxon>
        <taxon>Marinifilaceae</taxon>
    </lineage>
</organism>
<accession>A0A2V4A7J2</accession>
<dbReference type="SUPFAM" id="SSF49464">
    <property type="entry name" value="Carboxypeptidase regulatory domain-like"/>
    <property type="match status" value="1"/>
</dbReference>
<comment type="caution">
    <text evidence="2">The sequence shown here is derived from an EMBL/GenBank/DDBJ whole genome shotgun (WGS) entry which is preliminary data.</text>
</comment>
<evidence type="ECO:0008006" key="4">
    <source>
        <dbReference type="Google" id="ProtNLM"/>
    </source>
</evidence>
<gene>
    <name evidence="2" type="ORF">DF185_18135</name>
</gene>
<dbReference type="InterPro" id="IPR008969">
    <property type="entry name" value="CarboxyPept-like_regulatory"/>
</dbReference>
<dbReference type="AlphaFoldDB" id="A0A2V4A7J2"/>
<dbReference type="Gene3D" id="2.60.40.1120">
    <property type="entry name" value="Carboxypeptidase-like, regulatory domain"/>
    <property type="match status" value="1"/>
</dbReference>
<feature type="chain" id="PRO_5016053632" description="Carboxypeptidase-like regulatory domain-containing protein" evidence="1">
    <location>
        <begin position="22"/>
        <end position="462"/>
    </location>
</feature>
<proteinExistence type="predicted"/>
<dbReference type="Proteomes" id="UP000248079">
    <property type="component" value="Unassembled WGS sequence"/>
</dbReference>